<proteinExistence type="predicted"/>
<accession>A0A1E5T523</accession>
<organism evidence="1 2">
    <name type="scientific">Roseivirga misakiensis</name>
    <dbReference type="NCBI Taxonomy" id="1563681"/>
    <lineage>
        <taxon>Bacteria</taxon>
        <taxon>Pseudomonadati</taxon>
        <taxon>Bacteroidota</taxon>
        <taxon>Cytophagia</taxon>
        <taxon>Cytophagales</taxon>
        <taxon>Roseivirgaceae</taxon>
        <taxon>Roseivirga</taxon>
    </lineage>
</organism>
<dbReference type="SUPFAM" id="SSF48452">
    <property type="entry name" value="TPR-like"/>
    <property type="match status" value="1"/>
</dbReference>
<keyword evidence="2" id="KW-1185">Reference proteome</keyword>
<dbReference type="AlphaFoldDB" id="A0A1E5T523"/>
<gene>
    <name evidence="1" type="ORF">BFP71_01935</name>
</gene>
<reference evidence="1 2" key="1">
    <citation type="submission" date="2016-08" db="EMBL/GenBank/DDBJ databases">
        <title>Draft genome of Fabibacter sp. strain SK-8.</title>
        <authorList>
            <person name="Wong S.-K."/>
            <person name="Hamasaki K."/>
            <person name="Yoshizawa S."/>
        </authorList>
    </citation>
    <scope>NUCLEOTIDE SEQUENCE [LARGE SCALE GENOMIC DNA]</scope>
    <source>
        <strain evidence="1 2">SK-8</strain>
    </source>
</reference>
<evidence type="ECO:0000313" key="2">
    <source>
        <dbReference type="Proteomes" id="UP000095552"/>
    </source>
</evidence>
<dbReference type="Gene3D" id="1.25.40.10">
    <property type="entry name" value="Tetratricopeptide repeat domain"/>
    <property type="match status" value="1"/>
</dbReference>
<dbReference type="STRING" id="1563681.BFP71_01935"/>
<name>A0A1E5T523_9BACT</name>
<dbReference type="EMBL" id="MDGQ01000003">
    <property type="protein sequence ID" value="OEK06461.1"/>
    <property type="molecule type" value="Genomic_DNA"/>
</dbReference>
<dbReference type="InterPro" id="IPR011990">
    <property type="entry name" value="TPR-like_helical_dom_sf"/>
</dbReference>
<evidence type="ECO:0000313" key="1">
    <source>
        <dbReference type="EMBL" id="OEK06461.1"/>
    </source>
</evidence>
<evidence type="ECO:0008006" key="3">
    <source>
        <dbReference type="Google" id="ProtNLM"/>
    </source>
</evidence>
<protein>
    <recommendedName>
        <fullName evidence="3">Tol-pal system protein YbgF</fullName>
    </recommendedName>
</protein>
<sequence length="411" mass="48140">MTIEPNGLKFACRIKKVKRLLIYLFVFAQLVIAKSVDGQEVSDSARYLLLNRKLQFQITDAVDSMYNFNFRKAEVDFNWLKYNHPEHPLPYFLFGISTWWQMMPNLNAETPLGDEFIAYMDTAIVKAKAMLKKDENDVEAAFFLAGSYGFQGRYHSEKKNWLKAAGVGKKALKALKKTKGNESFSPEILFGDALFNYYSIWIRENYPSLRPILFFFPKGDKSLGVEQLQEVSQNAFYTRIEAVFFLMRIKAFELKETYDALRLAKQVHTQFPNNPYFHRFYARMLYTVGQYQSAADVSLEILRRLEKGQLGYEEVSGRYASFFLGHISKKQGDWDIARPYFEKVIEYTETISDEKSGYYLFSQMYLAEEEAKSGDYQTALDRIEIIRDNTRRKEDLNKKARALRKVIRKKR</sequence>
<dbReference type="Proteomes" id="UP000095552">
    <property type="component" value="Unassembled WGS sequence"/>
</dbReference>
<comment type="caution">
    <text evidence="1">The sequence shown here is derived from an EMBL/GenBank/DDBJ whole genome shotgun (WGS) entry which is preliminary data.</text>
</comment>